<keyword evidence="2" id="KW-0812">Transmembrane</keyword>
<keyword evidence="5" id="KW-1185">Reference proteome</keyword>
<dbReference type="Proteomes" id="UP000029864">
    <property type="component" value="Unassembled WGS sequence"/>
</dbReference>
<evidence type="ECO:0000256" key="1">
    <source>
        <dbReference type="SAM" id="MobiDB-lite"/>
    </source>
</evidence>
<comment type="caution">
    <text evidence="3">The sequence shown here is derived from an EMBL/GenBank/DDBJ whole genome shotgun (WGS) entry which is preliminary data.</text>
</comment>
<evidence type="ECO:0000313" key="3">
    <source>
        <dbReference type="EMBL" id="KGJ71757.1"/>
    </source>
</evidence>
<sequence>MVYPDHPAPGEQNNARHETTTERLDRNWNSILQELRVTQTGTQIITGFLLAAAFQTRFQSLDSYQLTVYLALIFTAVATTALGLGPVSLHRHLFHRHAMAQIVAIGSIMLRATLIGLSVVLTGAVLLIFDVVVGRAAGIVAGALILLTTVLIWLVLPRLVKLDRP</sequence>
<name>A0A099J2I3_9MICO</name>
<dbReference type="STRING" id="1001240.GY21_20045"/>
<evidence type="ECO:0000313" key="4">
    <source>
        <dbReference type="EMBL" id="MBB5641245.1"/>
    </source>
</evidence>
<dbReference type="InterPro" id="IPR046291">
    <property type="entry name" value="DUF6328"/>
</dbReference>
<keyword evidence="2" id="KW-0472">Membrane</keyword>
<reference evidence="4 6" key="2">
    <citation type="submission" date="2020-08" db="EMBL/GenBank/DDBJ databases">
        <title>Sequencing the genomes of 1000 actinobacteria strains.</title>
        <authorList>
            <person name="Klenk H.-P."/>
        </authorList>
    </citation>
    <scope>NUCLEOTIDE SEQUENCE [LARGE SCALE GENOMIC DNA]</scope>
    <source>
        <strain evidence="4 6">DSM 21065</strain>
    </source>
</reference>
<feature type="region of interest" description="Disordered" evidence="1">
    <location>
        <begin position="1"/>
        <end position="21"/>
    </location>
</feature>
<feature type="transmembrane region" description="Helical" evidence="2">
    <location>
        <begin position="135"/>
        <end position="156"/>
    </location>
</feature>
<dbReference type="Pfam" id="PF19853">
    <property type="entry name" value="DUF6328"/>
    <property type="match status" value="1"/>
</dbReference>
<accession>A0A099J2I3</accession>
<feature type="transmembrane region" description="Helical" evidence="2">
    <location>
        <begin position="108"/>
        <end position="129"/>
    </location>
</feature>
<dbReference type="eggNOG" id="ENOG5032CKR">
    <property type="taxonomic scope" value="Bacteria"/>
</dbReference>
<proteinExistence type="predicted"/>
<evidence type="ECO:0000256" key="2">
    <source>
        <dbReference type="SAM" id="Phobius"/>
    </source>
</evidence>
<keyword evidence="2" id="KW-1133">Transmembrane helix</keyword>
<dbReference type="EMBL" id="JACHBQ010000001">
    <property type="protein sequence ID" value="MBB5641245.1"/>
    <property type="molecule type" value="Genomic_DNA"/>
</dbReference>
<dbReference type="RefSeq" id="WP_035840311.1">
    <property type="nucleotide sequence ID" value="NZ_JACHBQ010000001.1"/>
</dbReference>
<evidence type="ECO:0000313" key="5">
    <source>
        <dbReference type="Proteomes" id="UP000029864"/>
    </source>
</evidence>
<dbReference type="Proteomes" id="UP000561726">
    <property type="component" value="Unassembled WGS sequence"/>
</dbReference>
<organism evidence="3 5">
    <name type="scientific">Cryobacterium roopkundense</name>
    <dbReference type="NCBI Taxonomy" id="1001240"/>
    <lineage>
        <taxon>Bacteria</taxon>
        <taxon>Bacillati</taxon>
        <taxon>Actinomycetota</taxon>
        <taxon>Actinomycetes</taxon>
        <taxon>Micrococcales</taxon>
        <taxon>Microbacteriaceae</taxon>
        <taxon>Cryobacterium</taxon>
    </lineage>
</organism>
<gene>
    <name evidence="4" type="ORF">BJ997_001793</name>
    <name evidence="3" type="ORF">GY21_20045</name>
</gene>
<dbReference type="OrthoDB" id="3625784at2"/>
<dbReference type="AlphaFoldDB" id="A0A099J2I3"/>
<feature type="transmembrane region" description="Helical" evidence="2">
    <location>
        <begin position="66"/>
        <end position="87"/>
    </location>
</feature>
<evidence type="ECO:0000313" key="6">
    <source>
        <dbReference type="Proteomes" id="UP000561726"/>
    </source>
</evidence>
<protein>
    <submittedName>
        <fullName evidence="3">Sodium:proton antiporter</fullName>
    </submittedName>
</protein>
<reference evidence="3 5" key="1">
    <citation type="submission" date="2014-08" db="EMBL/GenBank/DDBJ databases">
        <authorList>
            <person name="Sisinthy S."/>
        </authorList>
    </citation>
    <scope>NUCLEOTIDE SEQUENCE [LARGE SCALE GENOMIC DNA]</scope>
    <source>
        <strain evidence="3 5">RuG17</strain>
    </source>
</reference>
<dbReference type="EMBL" id="JPXF01000138">
    <property type="protein sequence ID" value="KGJ71757.1"/>
    <property type="molecule type" value="Genomic_DNA"/>
</dbReference>